<proteinExistence type="predicted"/>
<comment type="caution">
    <text evidence="2">The sequence shown here is derived from an EMBL/GenBank/DDBJ whole genome shotgun (WGS) entry which is preliminary data.</text>
</comment>
<gene>
    <name evidence="2" type="ORF">LKD81_10510</name>
</gene>
<dbReference type="InterPro" id="IPR022742">
    <property type="entry name" value="Hydrolase_4"/>
</dbReference>
<dbReference type="GO" id="GO:0016787">
    <property type="term" value="F:hydrolase activity"/>
    <property type="evidence" value="ECO:0007669"/>
    <property type="project" value="UniProtKB-KW"/>
</dbReference>
<evidence type="ECO:0000313" key="2">
    <source>
        <dbReference type="EMBL" id="MCC2231424.1"/>
    </source>
</evidence>
<dbReference type="RefSeq" id="WP_308453944.1">
    <property type="nucleotide sequence ID" value="NZ_JAJEQR010000029.1"/>
</dbReference>
<evidence type="ECO:0000259" key="1">
    <source>
        <dbReference type="Pfam" id="PF12146"/>
    </source>
</evidence>
<dbReference type="InterPro" id="IPR029058">
    <property type="entry name" value="AB_hydrolase_fold"/>
</dbReference>
<dbReference type="AlphaFoldDB" id="A0AAE3EB44"/>
<reference evidence="2" key="1">
    <citation type="submission" date="2021-10" db="EMBL/GenBank/DDBJ databases">
        <title>Anaerobic single-cell dispensing facilitates the cultivation of human gut bacteria.</title>
        <authorList>
            <person name="Afrizal A."/>
        </authorList>
    </citation>
    <scope>NUCLEOTIDE SEQUENCE</scope>
    <source>
        <strain evidence="2">CLA-AA-H215</strain>
    </source>
</reference>
<dbReference type="Proteomes" id="UP001198182">
    <property type="component" value="Unassembled WGS sequence"/>
</dbReference>
<keyword evidence="2" id="KW-0378">Hydrolase</keyword>
<accession>A0AAE3EB44</accession>
<dbReference type="Gene3D" id="3.40.50.1820">
    <property type="entry name" value="alpha/beta hydrolase"/>
    <property type="match status" value="1"/>
</dbReference>
<dbReference type="SUPFAM" id="SSF53474">
    <property type="entry name" value="alpha/beta-Hydrolases"/>
    <property type="match status" value="1"/>
</dbReference>
<dbReference type="EMBL" id="JAJEQR010000029">
    <property type="protein sequence ID" value="MCC2231424.1"/>
    <property type="molecule type" value="Genomic_DNA"/>
</dbReference>
<name>A0AAE3EB44_9FIRM</name>
<organism evidence="2 3">
    <name type="scientific">Hominifimenecus microfluidus</name>
    <dbReference type="NCBI Taxonomy" id="2885348"/>
    <lineage>
        <taxon>Bacteria</taxon>
        <taxon>Bacillati</taxon>
        <taxon>Bacillota</taxon>
        <taxon>Clostridia</taxon>
        <taxon>Lachnospirales</taxon>
        <taxon>Lachnospiraceae</taxon>
        <taxon>Hominifimenecus</taxon>
    </lineage>
</organism>
<evidence type="ECO:0000313" key="3">
    <source>
        <dbReference type="Proteomes" id="UP001198182"/>
    </source>
</evidence>
<feature type="domain" description="Serine aminopeptidase S33" evidence="1">
    <location>
        <begin position="26"/>
        <end position="293"/>
    </location>
</feature>
<sequence>MKKDFYFSSADGHSRAHGILWMPDGEIRGVLQLIHGMVEYIDRYDEFAAYMNRQGFVVIGHDHLGHGATAASKEDFGYFGEENGMLYLLKDIYYVSRLAKRKAEEWKVPFFILGHSMGSLLLRRYITIWGDVPDGVILMGTAQYPSWMAKLGSLLACGIDEVKGADYRSKLLYALTNGSYEMKFGNKKRPGSWLTRDEAKAEAYEEHEWCGFRFTASAYHELFRLMKDLADQKDFDKIPRNLPVLMLSGMEDPVGGFTKGVLEVYNVFTAMGMEDVDIRFYLDDRHELLNELDRALVFDDIRDWLELHMEV</sequence>
<dbReference type="InterPro" id="IPR051044">
    <property type="entry name" value="MAG_DAG_Lipase"/>
</dbReference>
<protein>
    <submittedName>
        <fullName evidence="2">Alpha/beta hydrolase</fullName>
    </submittedName>
</protein>
<dbReference type="Pfam" id="PF12146">
    <property type="entry name" value="Hydrolase_4"/>
    <property type="match status" value="1"/>
</dbReference>
<dbReference type="PANTHER" id="PTHR11614">
    <property type="entry name" value="PHOSPHOLIPASE-RELATED"/>
    <property type="match status" value="1"/>
</dbReference>
<keyword evidence="3" id="KW-1185">Reference proteome</keyword>